<reference evidence="2 3" key="1">
    <citation type="submission" date="2021-07" db="EMBL/GenBank/DDBJ databases">
        <authorList>
            <person name="Palmer J.M."/>
        </authorList>
    </citation>
    <scope>NUCLEOTIDE SEQUENCE [LARGE SCALE GENOMIC DNA]</scope>
    <source>
        <strain evidence="2 3">AT_MEX2019</strain>
        <tissue evidence="2">Muscle</tissue>
    </source>
</reference>
<keyword evidence="3" id="KW-1185">Reference proteome</keyword>
<dbReference type="EMBL" id="JAHUTI010034311">
    <property type="protein sequence ID" value="MED6243546.1"/>
    <property type="molecule type" value="Genomic_DNA"/>
</dbReference>
<dbReference type="Proteomes" id="UP001345963">
    <property type="component" value="Unassembled WGS sequence"/>
</dbReference>
<accession>A0ABU7AZ31</accession>
<protein>
    <submittedName>
        <fullName evidence="2">Uncharacterized protein</fullName>
    </submittedName>
</protein>
<evidence type="ECO:0000313" key="2">
    <source>
        <dbReference type="EMBL" id="MED6243546.1"/>
    </source>
</evidence>
<proteinExistence type="predicted"/>
<feature type="transmembrane region" description="Helical" evidence="1">
    <location>
        <begin position="42"/>
        <end position="60"/>
    </location>
</feature>
<gene>
    <name evidence="2" type="ORF">ATANTOWER_022151</name>
</gene>
<name>A0ABU7AZ31_9TELE</name>
<comment type="caution">
    <text evidence="2">The sequence shown here is derived from an EMBL/GenBank/DDBJ whole genome shotgun (WGS) entry which is preliminary data.</text>
</comment>
<keyword evidence="1" id="KW-1133">Transmembrane helix</keyword>
<keyword evidence="1" id="KW-0472">Membrane</keyword>
<keyword evidence="1" id="KW-0812">Transmembrane</keyword>
<evidence type="ECO:0000313" key="3">
    <source>
        <dbReference type="Proteomes" id="UP001345963"/>
    </source>
</evidence>
<evidence type="ECO:0000256" key="1">
    <source>
        <dbReference type="SAM" id="Phobius"/>
    </source>
</evidence>
<organism evidence="2 3">
    <name type="scientific">Ataeniobius toweri</name>
    <dbReference type="NCBI Taxonomy" id="208326"/>
    <lineage>
        <taxon>Eukaryota</taxon>
        <taxon>Metazoa</taxon>
        <taxon>Chordata</taxon>
        <taxon>Craniata</taxon>
        <taxon>Vertebrata</taxon>
        <taxon>Euteleostomi</taxon>
        <taxon>Actinopterygii</taxon>
        <taxon>Neopterygii</taxon>
        <taxon>Teleostei</taxon>
        <taxon>Neoteleostei</taxon>
        <taxon>Acanthomorphata</taxon>
        <taxon>Ovalentaria</taxon>
        <taxon>Atherinomorphae</taxon>
        <taxon>Cyprinodontiformes</taxon>
        <taxon>Goodeidae</taxon>
        <taxon>Ataeniobius</taxon>
    </lineage>
</organism>
<sequence>MTEWRSWSSTALSQSGSVRLLGRPSVLLSVFILPSMDQPRHGFLIIVFLLQISRFLSIYISGDSGTQRM</sequence>